<dbReference type="SUPFAM" id="SSF54909">
    <property type="entry name" value="Dimeric alpha+beta barrel"/>
    <property type="match status" value="1"/>
</dbReference>
<dbReference type="EMBL" id="ML005419">
    <property type="protein sequence ID" value="RKP18580.1"/>
    <property type="molecule type" value="Genomic_DNA"/>
</dbReference>
<evidence type="ECO:0000313" key="3">
    <source>
        <dbReference type="EMBL" id="RKP18580.1"/>
    </source>
</evidence>
<dbReference type="Gene3D" id="3.30.70.100">
    <property type="match status" value="1"/>
</dbReference>
<gene>
    <name evidence="2" type="ORF">O9G_003111</name>
    <name evidence="3" type="ORF">ROZALSC1DRAFT_29751</name>
</gene>
<feature type="domain" description="Stress-response A/B barrel" evidence="1">
    <location>
        <begin position="3"/>
        <end position="96"/>
    </location>
</feature>
<name>A0A075ASJ7_ROZAC</name>
<reference evidence="5" key="2">
    <citation type="journal article" date="2018" name="Nat. Microbiol.">
        <title>Leveraging single-cell genomics to expand the fungal tree of life.</title>
        <authorList>
            <person name="Ahrendt S.R."/>
            <person name="Quandt C.A."/>
            <person name="Ciobanu D."/>
            <person name="Clum A."/>
            <person name="Salamov A."/>
            <person name="Andreopoulos B."/>
            <person name="Cheng J.F."/>
            <person name="Woyke T."/>
            <person name="Pelin A."/>
            <person name="Henrissat B."/>
            <person name="Reynolds N.K."/>
            <person name="Benny G.L."/>
            <person name="Smith M.E."/>
            <person name="James T.Y."/>
            <person name="Grigoriev I.V."/>
        </authorList>
    </citation>
    <scope>NUCLEOTIDE SEQUENCE [LARGE SCALE GENOMIC DNA]</scope>
    <source>
        <strain evidence="5">CSF55</strain>
    </source>
</reference>
<dbReference type="EMBL" id="KE561074">
    <property type="protein sequence ID" value="EPZ33115.1"/>
    <property type="molecule type" value="Genomic_DNA"/>
</dbReference>
<protein>
    <submittedName>
        <fullName evidence="3">Stress responsive alpha-beta barrel domain-containing protein</fullName>
    </submittedName>
</protein>
<dbReference type="AlphaFoldDB" id="A0A075ASJ7"/>
<dbReference type="OrthoDB" id="42919at2759"/>
<evidence type="ECO:0000313" key="5">
    <source>
        <dbReference type="Proteomes" id="UP000281549"/>
    </source>
</evidence>
<dbReference type="STRING" id="988480.A0A075ASJ7"/>
<evidence type="ECO:0000259" key="1">
    <source>
        <dbReference type="PROSITE" id="PS51502"/>
    </source>
</evidence>
<accession>A0A075ASJ7</accession>
<dbReference type="PANTHER" id="PTHR37832">
    <property type="entry name" value="BLL2683 PROTEIN"/>
    <property type="match status" value="1"/>
</dbReference>
<dbReference type="HOGENOM" id="CLU_080664_4_3_1"/>
<sequence>MAVEHVVFLKLKQMNSEEWRTISETFHGMKNKIPGILDMSIGSNFNAERNKGFTHALRVKFQDEQSLQKYADHPLHLHFKKLLVHESDPICLDWKC</sequence>
<dbReference type="PROSITE" id="PS51502">
    <property type="entry name" value="S_R_A_B_BARREL"/>
    <property type="match status" value="1"/>
</dbReference>
<dbReference type="PANTHER" id="PTHR37832:SF1">
    <property type="entry name" value="STRESS-RESPONSE A_B BARREL DOMAIN-CONTAINING PROTEIN"/>
    <property type="match status" value="1"/>
</dbReference>
<dbReference type="SMART" id="SM00886">
    <property type="entry name" value="Dabb"/>
    <property type="match status" value="1"/>
</dbReference>
<evidence type="ECO:0000313" key="4">
    <source>
        <dbReference type="Proteomes" id="UP000030755"/>
    </source>
</evidence>
<dbReference type="Proteomes" id="UP000281549">
    <property type="component" value="Unassembled WGS sequence"/>
</dbReference>
<evidence type="ECO:0000313" key="2">
    <source>
        <dbReference type="EMBL" id="EPZ33115.1"/>
    </source>
</evidence>
<dbReference type="Proteomes" id="UP000030755">
    <property type="component" value="Unassembled WGS sequence"/>
</dbReference>
<reference evidence="3" key="3">
    <citation type="submission" date="2018-08" db="EMBL/GenBank/DDBJ databases">
        <title>Leveraging single-cell genomics to expand the Fungal Tree of Life.</title>
        <authorList>
            <consortium name="DOE Joint Genome Institute"/>
            <person name="Ahrendt S.R."/>
            <person name="Quandt C.A."/>
            <person name="Ciobanu D."/>
            <person name="Clum A."/>
            <person name="Salamov A."/>
            <person name="Andreopoulos B."/>
            <person name="Cheng J.-F."/>
            <person name="Woyke T."/>
            <person name="Pelin A."/>
            <person name="Henrissat B."/>
            <person name="Reynolds N."/>
            <person name="Benny G.L."/>
            <person name="Smith M.E."/>
            <person name="James T.Y."/>
            <person name="Grigoriev I.V."/>
        </authorList>
    </citation>
    <scope>NUCLEOTIDE SEQUENCE</scope>
    <source>
        <strain evidence="3">CSF55</strain>
    </source>
</reference>
<dbReference type="Pfam" id="PF07876">
    <property type="entry name" value="Dabb"/>
    <property type="match status" value="1"/>
</dbReference>
<keyword evidence="4" id="KW-1185">Reference proteome</keyword>
<proteinExistence type="predicted"/>
<dbReference type="InterPro" id="IPR011008">
    <property type="entry name" value="Dimeric_a/b-barrel"/>
</dbReference>
<dbReference type="InterPro" id="IPR013097">
    <property type="entry name" value="Dabb"/>
</dbReference>
<organism evidence="2 4">
    <name type="scientific">Rozella allomycis (strain CSF55)</name>
    <dbReference type="NCBI Taxonomy" id="988480"/>
    <lineage>
        <taxon>Eukaryota</taxon>
        <taxon>Fungi</taxon>
        <taxon>Fungi incertae sedis</taxon>
        <taxon>Cryptomycota</taxon>
        <taxon>Cryptomycota incertae sedis</taxon>
        <taxon>Rozella</taxon>
    </lineage>
</organism>
<reference evidence="2 4" key="1">
    <citation type="journal article" date="2013" name="Curr. Biol.">
        <title>Shared signatures of parasitism and phylogenomics unite Cryptomycota and microsporidia.</title>
        <authorList>
            <person name="James T.Y."/>
            <person name="Pelin A."/>
            <person name="Bonen L."/>
            <person name="Ahrendt S."/>
            <person name="Sain D."/>
            <person name="Corradi N."/>
            <person name="Stajich J.E."/>
        </authorList>
    </citation>
    <scope>NUCLEOTIDE SEQUENCE [LARGE SCALE GENOMIC DNA]</scope>
    <source>
        <strain evidence="2">CSF55</strain>
        <strain evidence="2">CSF55</strain>
    </source>
</reference>